<dbReference type="RefSeq" id="WP_258543023.1">
    <property type="nucleotide sequence ID" value="NZ_OU015584.1"/>
</dbReference>
<sequence>MENQKDAFTANDILDFLWKYKVIFISLGLAAAVISSIVSLLMEEKFKSTVVLYPTMSSSIIYSDQLTNEQDPTAFGEKDATEQMLQILESSYIREKVVSKFDLMTHYEIDTSSELKLYYLNESYKDFISFDRNNKGAVMINVLDRSPDTAMYIAAYISELYDSARNAIIHEKALIDFEIKKAKLEKLFAERQAVKDTMAKLTQLGVVTMDGYEGLVTQLINAKTQEDKEATKKKLEMTELYGSELKSYEITLDFLEDRIATMSSVYEQAETNAFESPSHKFTIEPASLPVRKAYPVRWLIVVVSTFSTVFLAIVLLLFWEKAKELQARSKK</sequence>
<dbReference type="Proteomes" id="UP000683507">
    <property type="component" value="Chromosome"/>
</dbReference>
<evidence type="ECO:0000256" key="5">
    <source>
        <dbReference type="ARBA" id="ARBA00023136"/>
    </source>
</evidence>
<dbReference type="KEGG" id="ptan:CRYO30217_02821"/>
<dbReference type="AlphaFoldDB" id="A0A916JPJ7"/>
<accession>A0A916JPJ7</accession>
<gene>
    <name evidence="8" type="ORF">CRYO30217_02821</name>
</gene>
<keyword evidence="4 6" id="KW-1133">Transmembrane helix</keyword>
<dbReference type="GO" id="GO:0004713">
    <property type="term" value="F:protein tyrosine kinase activity"/>
    <property type="evidence" value="ECO:0007669"/>
    <property type="project" value="TreeGrafter"/>
</dbReference>
<keyword evidence="2" id="KW-1003">Cell membrane</keyword>
<feature type="domain" description="Polysaccharide chain length determinant N-terminal" evidence="7">
    <location>
        <begin position="12"/>
        <end position="100"/>
    </location>
</feature>
<evidence type="ECO:0000259" key="7">
    <source>
        <dbReference type="Pfam" id="PF02706"/>
    </source>
</evidence>
<dbReference type="PANTHER" id="PTHR32309:SF13">
    <property type="entry name" value="FERRIC ENTEROBACTIN TRANSPORT PROTEIN FEPE"/>
    <property type="match status" value="1"/>
</dbReference>
<reference evidence="8" key="1">
    <citation type="submission" date="2021-04" db="EMBL/GenBank/DDBJ databases">
        <authorList>
            <person name="Rodrigo-Torres L."/>
            <person name="Arahal R. D."/>
            <person name="Lucena T."/>
        </authorList>
    </citation>
    <scope>NUCLEOTIDE SEQUENCE</scope>
    <source>
        <strain evidence="8">AS29M-1</strain>
    </source>
</reference>
<name>A0A916JPJ7_9FLAO</name>
<evidence type="ECO:0000313" key="8">
    <source>
        <dbReference type="EMBL" id="CAG5085635.1"/>
    </source>
</evidence>
<dbReference type="InterPro" id="IPR050445">
    <property type="entry name" value="Bact_polysacc_biosynth/exp"/>
</dbReference>
<comment type="subcellular location">
    <subcellularLocation>
        <location evidence="1">Cell membrane</location>
        <topology evidence="1">Multi-pass membrane protein</topology>
    </subcellularLocation>
</comment>
<dbReference type="Pfam" id="PF02706">
    <property type="entry name" value="Wzz"/>
    <property type="match status" value="1"/>
</dbReference>
<keyword evidence="9" id="KW-1185">Reference proteome</keyword>
<evidence type="ECO:0000256" key="6">
    <source>
        <dbReference type="SAM" id="Phobius"/>
    </source>
</evidence>
<keyword evidence="3 6" id="KW-0812">Transmembrane</keyword>
<evidence type="ECO:0000256" key="3">
    <source>
        <dbReference type="ARBA" id="ARBA00022692"/>
    </source>
</evidence>
<evidence type="ECO:0000313" key="9">
    <source>
        <dbReference type="Proteomes" id="UP000683507"/>
    </source>
</evidence>
<proteinExistence type="predicted"/>
<feature type="transmembrane region" description="Helical" evidence="6">
    <location>
        <begin position="20"/>
        <end position="42"/>
    </location>
</feature>
<organism evidence="8 9">
    <name type="scientific">Parvicella tangerina</name>
    <dbReference type="NCBI Taxonomy" id="2829795"/>
    <lineage>
        <taxon>Bacteria</taxon>
        <taxon>Pseudomonadati</taxon>
        <taxon>Bacteroidota</taxon>
        <taxon>Flavobacteriia</taxon>
        <taxon>Flavobacteriales</taxon>
        <taxon>Parvicellaceae</taxon>
        <taxon>Parvicella</taxon>
    </lineage>
</organism>
<dbReference type="EMBL" id="OU015584">
    <property type="protein sequence ID" value="CAG5085635.1"/>
    <property type="molecule type" value="Genomic_DNA"/>
</dbReference>
<evidence type="ECO:0000256" key="2">
    <source>
        <dbReference type="ARBA" id="ARBA00022475"/>
    </source>
</evidence>
<keyword evidence="5 6" id="KW-0472">Membrane</keyword>
<dbReference type="InterPro" id="IPR003856">
    <property type="entry name" value="LPS_length_determ_N"/>
</dbReference>
<dbReference type="GO" id="GO:0005886">
    <property type="term" value="C:plasma membrane"/>
    <property type="evidence" value="ECO:0007669"/>
    <property type="project" value="UniProtKB-SubCell"/>
</dbReference>
<evidence type="ECO:0000256" key="1">
    <source>
        <dbReference type="ARBA" id="ARBA00004651"/>
    </source>
</evidence>
<feature type="transmembrane region" description="Helical" evidence="6">
    <location>
        <begin position="298"/>
        <end position="319"/>
    </location>
</feature>
<evidence type="ECO:0000256" key="4">
    <source>
        <dbReference type="ARBA" id="ARBA00022989"/>
    </source>
</evidence>
<protein>
    <recommendedName>
        <fullName evidence="7">Polysaccharide chain length determinant N-terminal domain-containing protein</fullName>
    </recommendedName>
</protein>
<dbReference type="PANTHER" id="PTHR32309">
    <property type="entry name" value="TYROSINE-PROTEIN KINASE"/>
    <property type="match status" value="1"/>
</dbReference>